<dbReference type="Proteomes" id="UP000030746">
    <property type="component" value="Unassembled WGS sequence"/>
</dbReference>
<protein>
    <submittedName>
        <fullName evidence="3">Uncharacterized protein</fullName>
    </submittedName>
</protein>
<keyword evidence="4" id="KW-1185">Reference proteome</keyword>
<keyword evidence="2" id="KW-1133">Transmembrane helix</keyword>
<feature type="region of interest" description="Disordered" evidence="1">
    <location>
        <begin position="109"/>
        <end position="149"/>
    </location>
</feature>
<name>V4APQ1_LOTGI</name>
<reference evidence="3 4" key="1">
    <citation type="journal article" date="2013" name="Nature">
        <title>Insights into bilaterian evolution from three spiralian genomes.</title>
        <authorList>
            <person name="Simakov O."/>
            <person name="Marletaz F."/>
            <person name="Cho S.J."/>
            <person name="Edsinger-Gonzales E."/>
            <person name="Havlak P."/>
            <person name="Hellsten U."/>
            <person name="Kuo D.H."/>
            <person name="Larsson T."/>
            <person name="Lv J."/>
            <person name="Arendt D."/>
            <person name="Savage R."/>
            <person name="Osoegawa K."/>
            <person name="de Jong P."/>
            <person name="Grimwood J."/>
            <person name="Chapman J.A."/>
            <person name="Shapiro H."/>
            <person name="Aerts A."/>
            <person name="Otillar R.P."/>
            <person name="Terry A.Y."/>
            <person name="Boore J.L."/>
            <person name="Grigoriev I.V."/>
            <person name="Lindberg D.R."/>
            <person name="Seaver E.C."/>
            <person name="Weisblat D.A."/>
            <person name="Putnam N.H."/>
            <person name="Rokhsar D.S."/>
        </authorList>
    </citation>
    <scope>NUCLEOTIDE SEQUENCE [LARGE SCALE GENOMIC DNA]</scope>
</reference>
<keyword evidence="2" id="KW-0472">Membrane</keyword>
<organism evidence="3 4">
    <name type="scientific">Lottia gigantea</name>
    <name type="common">Giant owl limpet</name>
    <dbReference type="NCBI Taxonomy" id="225164"/>
    <lineage>
        <taxon>Eukaryota</taxon>
        <taxon>Metazoa</taxon>
        <taxon>Spiralia</taxon>
        <taxon>Lophotrochozoa</taxon>
        <taxon>Mollusca</taxon>
        <taxon>Gastropoda</taxon>
        <taxon>Patellogastropoda</taxon>
        <taxon>Lottioidea</taxon>
        <taxon>Lottiidae</taxon>
        <taxon>Lottia</taxon>
    </lineage>
</organism>
<evidence type="ECO:0000256" key="1">
    <source>
        <dbReference type="SAM" id="MobiDB-lite"/>
    </source>
</evidence>
<evidence type="ECO:0000313" key="4">
    <source>
        <dbReference type="Proteomes" id="UP000030746"/>
    </source>
</evidence>
<dbReference type="EMBL" id="KB201613">
    <property type="protein sequence ID" value="ESO95611.1"/>
    <property type="molecule type" value="Genomic_DNA"/>
</dbReference>
<evidence type="ECO:0000256" key="2">
    <source>
        <dbReference type="SAM" id="Phobius"/>
    </source>
</evidence>
<dbReference type="RefSeq" id="XP_009053702.1">
    <property type="nucleotide sequence ID" value="XM_009055454.1"/>
</dbReference>
<dbReference type="AlphaFoldDB" id="V4APQ1"/>
<dbReference type="KEGG" id="lgi:LOTGIDRAFT_175117"/>
<dbReference type="CTD" id="20243020"/>
<feature type="compositionally biased region" description="Polar residues" evidence="1">
    <location>
        <begin position="109"/>
        <end position="123"/>
    </location>
</feature>
<dbReference type="HOGENOM" id="CLU_1751792_0_0_1"/>
<dbReference type="GeneID" id="20243020"/>
<sequence length="149" mass="16327">MTKTDELKISNSTLTQYSTTTIQYRNNDDNGHGNKLVPPNTEISLTDTIVAITVAVLACVVLITLVLIIKTVKQRRRERQGNQLDHIPTISTGIMGTGVAAYNNTNTRSMTTDSFDQPSSSRITWEPINTLPSSSNSLQLPPPRGDNTI</sequence>
<proteinExistence type="predicted"/>
<evidence type="ECO:0000313" key="3">
    <source>
        <dbReference type="EMBL" id="ESO95611.1"/>
    </source>
</evidence>
<gene>
    <name evidence="3" type="ORF">LOTGIDRAFT_175117</name>
</gene>
<feature type="transmembrane region" description="Helical" evidence="2">
    <location>
        <begin position="49"/>
        <end position="69"/>
    </location>
</feature>
<accession>V4APQ1</accession>
<dbReference type="OrthoDB" id="6134089at2759"/>
<keyword evidence="2" id="KW-0812">Transmembrane</keyword>
<feature type="compositionally biased region" description="Pro residues" evidence="1">
    <location>
        <begin position="140"/>
        <end position="149"/>
    </location>
</feature>